<sequence length="51" mass="6132">MRLMLKRKAIKYRSRHEGITNLLSRHANVPINKENTAKKQISHIHFFMIIF</sequence>
<accession>A0A2U0U530</accession>
<keyword evidence="2" id="KW-1185">Reference proteome</keyword>
<reference evidence="1 2" key="1">
    <citation type="submission" date="2018-05" db="EMBL/GenBank/DDBJ databases">
        <title>Genomic Encyclopedia of Type Strains, Phase IV (KMG-IV): sequencing the most valuable type-strain genomes for metagenomic binning, comparative biology and taxonomic classification.</title>
        <authorList>
            <person name="Goeker M."/>
        </authorList>
    </citation>
    <scope>NUCLEOTIDE SEQUENCE [LARGE SCALE GENOMIC DNA]</scope>
    <source>
        <strain evidence="1 2">DSM 100333</strain>
    </source>
</reference>
<dbReference type="EMBL" id="QENY01000014">
    <property type="protein sequence ID" value="PVX52730.1"/>
    <property type="molecule type" value="Genomic_DNA"/>
</dbReference>
<dbReference type="AlphaFoldDB" id="A0A2U0U530"/>
<dbReference type="Proteomes" id="UP000245870">
    <property type="component" value="Unassembled WGS sequence"/>
</dbReference>
<organism evidence="1 2">
    <name type="scientific">Hallella colorans</name>
    <dbReference type="NCBI Taxonomy" id="1703337"/>
    <lineage>
        <taxon>Bacteria</taxon>
        <taxon>Pseudomonadati</taxon>
        <taxon>Bacteroidota</taxon>
        <taxon>Bacteroidia</taxon>
        <taxon>Bacteroidales</taxon>
        <taxon>Prevotellaceae</taxon>
        <taxon>Hallella</taxon>
    </lineage>
</organism>
<protein>
    <submittedName>
        <fullName evidence="1">Uncharacterized protein</fullName>
    </submittedName>
</protein>
<evidence type="ECO:0000313" key="2">
    <source>
        <dbReference type="Proteomes" id="UP000245870"/>
    </source>
</evidence>
<comment type="caution">
    <text evidence="1">The sequence shown here is derived from an EMBL/GenBank/DDBJ whole genome shotgun (WGS) entry which is preliminary data.</text>
</comment>
<name>A0A2U0U530_9BACT</name>
<evidence type="ECO:0000313" key="1">
    <source>
        <dbReference type="EMBL" id="PVX52730.1"/>
    </source>
</evidence>
<gene>
    <name evidence="1" type="ORF">C7379_11477</name>
</gene>
<proteinExistence type="predicted"/>